<dbReference type="Pfam" id="PF01551">
    <property type="entry name" value="Peptidase_M23"/>
    <property type="match status" value="1"/>
</dbReference>
<dbReference type="InterPro" id="IPR050570">
    <property type="entry name" value="Cell_wall_metabolism_enzyme"/>
</dbReference>
<evidence type="ECO:0000313" key="2">
    <source>
        <dbReference type="EMBL" id="MDJ1182785.1"/>
    </source>
</evidence>
<dbReference type="EMBL" id="JAQOSQ010000004">
    <property type="protein sequence ID" value="MDJ1182785.1"/>
    <property type="molecule type" value="Genomic_DNA"/>
</dbReference>
<keyword evidence="3" id="KW-1185">Reference proteome</keyword>
<dbReference type="CDD" id="cd12797">
    <property type="entry name" value="M23_peptidase"/>
    <property type="match status" value="1"/>
</dbReference>
<comment type="caution">
    <text evidence="2">The sequence shown here is derived from an EMBL/GenBank/DDBJ whole genome shotgun (WGS) entry which is preliminary data.</text>
</comment>
<evidence type="ECO:0000313" key="3">
    <source>
        <dbReference type="Proteomes" id="UP001232992"/>
    </source>
</evidence>
<organism evidence="2 3">
    <name type="scientific">Roseofilum casamattae BLCC-M143</name>
    <dbReference type="NCBI Taxonomy" id="3022442"/>
    <lineage>
        <taxon>Bacteria</taxon>
        <taxon>Bacillati</taxon>
        <taxon>Cyanobacteriota</taxon>
        <taxon>Cyanophyceae</taxon>
        <taxon>Desertifilales</taxon>
        <taxon>Desertifilaceae</taxon>
        <taxon>Roseofilum</taxon>
        <taxon>Roseofilum casamattae</taxon>
    </lineage>
</organism>
<protein>
    <submittedName>
        <fullName evidence="2">M23 family metallopeptidase</fullName>
    </submittedName>
</protein>
<dbReference type="Proteomes" id="UP001232992">
    <property type="component" value="Unassembled WGS sequence"/>
</dbReference>
<dbReference type="PANTHER" id="PTHR21666">
    <property type="entry name" value="PEPTIDASE-RELATED"/>
    <property type="match status" value="1"/>
</dbReference>
<dbReference type="PANTHER" id="PTHR21666:SF293">
    <property type="entry name" value="SLL1488 PROTEIN"/>
    <property type="match status" value="1"/>
</dbReference>
<feature type="domain" description="M23ase beta-sheet core" evidence="1">
    <location>
        <begin position="31"/>
        <end position="141"/>
    </location>
</feature>
<sequence>MATASSWSSASFPVEDFVQYTSPFGARAGGFHYGLDLAAPYGSYIRSWWTGTVVEVWEDNRCGTGIAIESGGWEHIYCHVQGRVGKHQGRAYFVDQGGGIVLWEGQTVQSGDRIARIGMTGRTSGPHLHWGLRYGGQWVNPGIILTAMSQSRYAGQ</sequence>
<accession>A0ABT7BUC2</accession>
<name>A0ABT7BUC2_9CYAN</name>
<dbReference type="Gene3D" id="2.70.70.10">
    <property type="entry name" value="Glucose Permease (Domain IIA)"/>
    <property type="match status" value="1"/>
</dbReference>
<proteinExistence type="predicted"/>
<evidence type="ECO:0000259" key="1">
    <source>
        <dbReference type="Pfam" id="PF01551"/>
    </source>
</evidence>
<dbReference type="RefSeq" id="WP_347178994.1">
    <property type="nucleotide sequence ID" value="NZ_JAQOSQ010000004.1"/>
</dbReference>
<dbReference type="InterPro" id="IPR011055">
    <property type="entry name" value="Dup_hybrid_motif"/>
</dbReference>
<dbReference type="InterPro" id="IPR016047">
    <property type="entry name" value="M23ase_b-sheet_dom"/>
</dbReference>
<dbReference type="SUPFAM" id="SSF51261">
    <property type="entry name" value="Duplicated hybrid motif"/>
    <property type="match status" value="1"/>
</dbReference>
<gene>
    <name evidence="2" type="ORF">PMH09_06205</name>
</gene>
<reference evidence="2 3" key="1">
    <citation type="submission" date="2023-01" db="EMBL/GenBank/DDBJ databases">
        <title>Novel diversity within Roseofilum (Cyanobacteria; Desertifilaceae) from marine benthic mats with descriptions of four novel species.</title>
        <authorList>
            <person name="Wang Y."/>
            <person name="Berthold D.E."/>
            <person name="Hu J."/>
            <person name="Lefler F.W."/>
            <person name="Laughinghouse H.D. IV."/>
        </authorList>
    </citation>
    <scope>NUCLEOTIDE SEQUENCE [LARGE SCALE GENOMIC DNA]</scope>
    <source>
        <strain evidence="2 3">BLCC-M143</strain>
    </source>
</reference>